<reference evidence="13 14" key="1">
    <citation type="submission" date="2017-12" db="EMBL/GenBank/DDBJ databases">
        <title>Phylogenetic diversity of female urinary microbiome.</title>
        <authorList>
            <person name="Thomas-White K."/>
            <person name="Wolfe A.J."/>
        </authorList>
    </citation>
    <scope>NUCLEOTIDE SEQUENCE [LARGE SCALE GENOMIC DNA]</scope>
    <source>
        <strain evidence="13 14">UMB0402</strain>
    </source>
</reference>
<comment type="cofactor">
    <cofactor evidence="1">
        <name>Zn(2+)</name>
        <dbReference type="ChEBI" id="CHEBI:29105"/>
    </cofactor>
</comment>
<dbReference type="RefSeq" id="WP_024332068.1">
    <property type="nucleotide sequence ID" value="NZ_JAWHKF010000007.1"/>
</dbReference>
<dbReference type="Gene3D" id="2.30.42.10">
    <property type="match status" value="1"/>
</dbReference>
<dbReference type="GeneID" id="35866578"/>
<gene>
    <name evidence="13" type="ORF">CYJ19_04840</name>
</gene>
<feature type="transmembrane region" description="Helical" evidence="11">
    <location>
        <begin position="141"/>
        <end position="163"/>
    </location>
</feature>
<dbReference type="Proteomes" id="UP000235122">
    <property type="component" value="Unassembled WGS sequence"/>
</dbReference>
<evidence type="ECO:0000256" key="5">
    <source>
        <dbReference type="ARBA" id="ARBA00022692"/>
    </source>
</evidence>
<evidence type="ECO:0000256" key="1">
    <source>
        <dbReference type="ARBA" id="ARBA00001947"/>
    </source>
</evidence>
<keyword evidence="4" id="KW-0645">Protease</keyword>
<keyword evidence="5 11" id="KW-0812">Transmembrane</keyword>
<comment type="caution">
    <text evidence="13">The sequence shown here is derived from an EMBL/GenBank/DDBJ whole genome shotgun (WGS) entry which is preliminary data.</text>
</comment>
<dbReference type="InterPro" id="IPR008915">
    <property type="entry name" value="Peptidase_M50"/>
</dbReference>
<dbReference type="InterPro" id="IPR036034">
    <property type="entry name" value="PDZ_sf"/>
</dbReference>
<evidence type="ECO:0000256" key="4">
    <source>
        <dbReference type="ARBA" id="ARBA00022670"/>
    </source>
</evidence>
<evidence type="ECO:0000313" key="14">
    <source>
        <dbReference type="Proteomes" id="UP000235122"/>
    </source>
</evidence>
<comment type="subcellular location">
    <subcellularLocation>
        <location evidence="2">Membrane</location>
        <topology evidence="2">Multi-pass membrane protein</topology>
    </subcellularLocation>
</comment>
<dbReference type="GO" id="GO:0004222">
    <property type="term" value="F:metalloendopeptidase activity"/>
    <property type="evidence" value="ECO:0007669"/>
    <property type="project" value="InterPro"/>
</dbReference>
<feature type="transmembrane region" description="Helical" evidence="11">
    <location>
        <begin position="394"/>
        <end position="416"/>
    </location>
</feature>
<evidence type="ECO:0000256" key="6">
    <source>
        <dbReference type="ARBA" id="ARBA00022801"/>
    </source>
</evidence>
<feature type="transmembrane region" description="Helical" evidence="11">
    <location>
        <begin position="332"/>
        <end position="352"/>
    </location>
</feature>
<dbReference type="EMBL" id="PKKO01000002">
    <property type="protein sequence ID" value="PKY72962.1"/>
    <property type="molecule type" value="Genomic_DNA"/>
</dbReference>
<dbReference type="InterPro" id="IPR004387">
    <property type="entry name" value="Pept_M50_Zn"/>
</dbReference>
<name>A0A2I1IPA7_9ACTO</name>
<dbReference type="Pfam" id="PF02163">
    <property type="entry name" value="Peptidase_M50"/>
    <property type="match status" value="1"/>
</dbReference>
<keyword evidence="10 11" id="KW-0472">Membrane</keyword>
<keyword evidence="7" id="KW-0862">Zinc</keyword>
<accession>A0A2I1IPA7</accession>
<dbReference type="GO" id="GO:0016020">
    <property type="term" value="C:membrane"/>
    <property type="evidence" value="ECO:0007669"/>
    <property type="project" value="UniProtKB-SubCell"/>
</dbReference>
<comment type="similarity">
    <text evidence="3">Belongs to the peptidase M50B family.</text>
</comment>
<dbReference type="STRING" id="33007.HMPREF3198_01252"/>
<dbReference type="PANTHER" id="PTHR42837">
    <property type="entry name" value="REGULATOR OF SIGMA-E PROTEASE RSEP"/>
    <property type="match status" value="1"/>
</dbReference>
<keyword evidence="8 11" id="KW-1133">Transmembrane helix</keyword>
<evidence type="ECO:0000256" key="10">
    <source>
        <dbReference type="ARBA" id="ARBA00023136"/>
    </source>
</evidence>
<organism evidence="13 14">
    <name type="scientific">Winkia neuii</name>
    <dbReference type="NCBI Taxonomy" id="33007"/>
    <lineage>
        <taxon>Bacteria</taxon>
        <taxon>Bacillati</taxon>
        <taxon>Actinomycetota</taxon>
        <taxon>Actinomycetes</taxon>
        <taxon>Actinomycetales</taxon>
        <taxon>Actinomycetaceae</taxon>
        <taxon>Winkia</taxon>
    </lineage>
</organism>
<evidence type="ECO:0000256" key="9">
    <source>
        <dbReference type="ARBA" id="ARBA00023049"/>
    </source>
</evidence>
<evidence type="ECO:0000313" key="13">
    <source>
        <dbReference type="EMBL" id="PKY72962.1"/>
    </source>
</evidence>
<proteinExistence type="inferred from homology"/>
<keyword evidence="9" id="KW-0482">Metalloprotease</keyword>
<dbReference type="GO" id="GO:0006508">
    <property type="term" value="P:proteolysis"/>
    <property type="evidence" value="ECO:0007669"/>
    <property type="project" value="UniProtKB-KW"/>
</dbReference>
<evidence type="ECO:0000259" key="12">
    <source>
        <dbReference type="Pfam" id="PF02163"/>
    </source>
</evidence>
<evidence type="ECO:0000256" key="11">
    <source>
        <dbReference type="SAM" id="Phobius"/>
    </source>
</evidence>
<dbReference type="PANTHER" id="PTHR42837:SF2">
    <property type="entry name" value="MEMBRANE METALLOPROTEASE ARASP2, CHLOROPLASTIC-RELATED"/>
    <property type="match status" value="1"/>
</dbReference>
<keyword evidence="14" id="KW-1185">Reference proteome</keyword>
<evidence type="ECO:0000256" key="7">
    <source>
        <dbReference type="ARBA" id="ARBA00022833"/>
    </source>
</evidence>
<protein>
    <submittedName>
        <fullName evidence="13">Peptidase M50</fullName>
    </submittedName>
</protein>
<dbReference type="AlphaFoldDB" id="A0A2I1IPA7"/>
<dbReference type="CDD" id="cd05709">
    <property type="entry name" value="S2P-M50"/>
    <property type="match status" value="1"/>
</dbReference>
<feature type="domain" description="Peptidase M50" evidence="12">
    <location>
        <begin position="10"/>
        <end position="381"/>
    </location>
</feature>
<evidence type="ECO:0000256" key="3">
    <source>
        <dbReference type="ARBA" id="ARBA00007931"/>
    </source>
</evidence>
<sequence>MAFFFGVLVLVVGLVISVALHECGHMIPAKKFGAAVPQYMVGFGPTLWSKKVGGTEYGLKAILLGGYVRIGGMFPPAKPTEIVGTYLGHYLTAQQFERLDSARQNDVRLSLAHEARIASSLDMRGQGQLKPFWQLSWAQQVLVMFSGPAVNLLLAIGCAFVALGGIGINVPQTTLAAVTHSASPQAPRAAYQAGLRPGDRIVAVGESRIDSWPILQKQIEANRGRSVDFSYVRGGQTCHALVQIPADGPIGITAAVTRERMPFTGVVKNIFNQFTGTVAVIGKLPTQVFAVAKSIFTDTPRDRNGIVSVVGVGRIAGDVASSNGPVPIIDRFASLISLLGGLNMALFAFNLIPLLPLDGGHIAGAIFGKVRSAIASARGKKDPGPVDIARLMPLTYAIFGLFLVITVVLVAADIVAPIHLS</sequence>
<evidence type="ECO:0000256" key="2">
    <source>
        <dbReference type="ARBA" id="ARBA00004141"/>
    </source>
</evidence>
<dbReference type="SUPFAM" id="SSF50156">
    <property type="entry name" value="PDZ domain-like"/>
    <property type="match status" value="1"/>
</dbReference>
<evidence type="ECO:0000256" key="8">
    <source>
        <dbReference type="ARBA" id="ARBA00022989"/>
    </source>
</evidence>
<keyword evidence="6" id="KW-0378">Hydrolase</keyword>